<feature type="domain" description="MobA/VirD2-like nuclease" evidence="2">
    <location>
        <begin position="43"/>
        <end position="151"/>
    </location>
</feature>
<reference evidence="3" key="1">
    <citation type="submission" date="2019-03" db="EMBL/GenBank/DDBJ databases">
        <title>Single cell metagenomics reveals metabolic interactions within the superorganism composed of flagellate Streblomastix strix and complex community of Bacteroidetes bacteria on its surface.</title>
        <authorList>
            <person name="Treitli S.C."/>
            <person name="Kolisko M."/>
            <person name="Husnik F."/>
            <person name="Keeling P."/>
            <person name="Hampl V."/>
        </authorList>
    </citation>
    <scope>NUCLEOTIDE SEQUENCE</scope>
    <source>
        <strain evidence="3">STM</strain>
    </source>
</reference>
<sequence length="416" mass="47169">MVAKINTGNSLLGTLMYNHKKVENNVAKIISANRVMMNRDGSYTMYLCTQSFEPYLAANNKTENPILHISLNPHPGDVLTDEQLCGIAEEYMEKMGYGNQPYLVFKHEDLERKHIHIVSVNVDETGKKISDSNNFYRSKEITRELEKKYNLHTAEKKDYTEELPKLKRVDYEAGDVKRQIANTVKALIKTYRLGSVNEYRALLSLYGVTVEEVKGEVQGKAYNGLVYSALDKNGEKVGTPIKSSVIGKSVGYNALQKRIGGSSKYMKENPVYDRTKRVVDTAIGNYRNREGFESELAKNGISVVFRENKDGRIYGATFIDHENRTVFNGSKMGKAYSAGVFHELFRNETKENQRQAQGSHNNPVGENDFQSSSHENAGLGLLSGLMEQNGSDYEAESFARQKEIEEKKRKRKQRRL</sequence>
<organism evidence="3">
    <name type="scientific">termite gut metagenome</name>
    <dbReference type="NCBI Taxonomy" id="433724"/>
    <lineage>
        <taxon>unclassified sequences</taxon>
        <taxon>metagenomes</taxon>
        <taxon>organismal metagenomes</taxon>
    </lineage>
</organism>
<name>A0A5J4RK39_9ZZZZ</name>
<proteinExistence type="predicted"/>
<feature type="compositionally biased region" description="Basic and acidic residues" evidence="1">
    <location>
        <begin position="397"/>
        <end position="407"/>
    </location>
</feature>
<gene>
    <name evidence="3" type="ORF">EZS27_018348</name>
</gene>
<dbReference type="InterPro" id="IPR005094">
    <property type="entry name" value="Endonuclease_MobA/VirD2"/>
</dbReference>
<evidence type="ECO:0000313" key="3">
    <source>
        <dbReference type="EMBL" id="KAA6333221.1"/>
    </source>
</evidence>
<protein>
    <recommendedName>
        <fullName evidence="2">MobA/VirD2-like nuclease domain-containing protein</fullName>
    </recommendedName>
</protein>
<dbReference type="Pfam" id="PF03432">
    <property type="entry name" value="Relaxase"/>
    <property type="match status" value="1"/>
</dbReference>
<dbReference type="AlphaFoldDB" id="A0A5J4RK39"/>
<dbReference type="NCBIfam" id="NF041325">
    <property type="entry name" value="Bacteroid_MobB"/>
    <property type="match status" value="1"/>
</dbReference>
<comment type="caution">
    <text evidence="3">The sequence shown here is derived from an EMBL/GenBank/DDBJ whole genome shotgun (WGS) entry which is preliminary data.</text>
</comment>
<dbReference type="EMBL" id="SNRY01001140">
    <property type="protein sequence ID" value="KAA6333221.1"/>
    <property type="molecule type" value="Genomic_DNA"/>
</dbReference>
<feature type="region of interest" description="Disordered" evidence="1">
    <location>
        <begin position="349"/>
        <end position="416"/>
    </location>
</feature>
<accession>A0A5J4RK39</accession>
<evidence type="ECO:0000256" key="1">
    <source>
        <dbReference type="SAM" id="MobiDB-lite"/>
    </source>
</evidence>
<feature type="compositionally biased region" description="Polar residues" evidence="1">
    <location>
        <begin position="354"/>
        <end position="375"/>
    </location>
</feature>
<evidence type="ECO:0000259" key="2">
    <source>
        <dbReference type="Pfam" id="PF03432"/>
    </source>
</evidence>